<feature type="compositionally biased region" description="Polar residues" evidence="1">
    <location>
        <begin position="215"/>
        <end position="224"/>
    </location>
</feature>
<dbReference type="AlphaFoldDB" id="A0A5P1ETS3"/>
<dbReference type="GO" id="GO:0009786">
    <property type="term" value="P:regulation of asymmetric cell division"/>
    <property type="evidence" value="ECO:0007669"/>
    <property type="project" value="InterPro"/>
</dbReference>
<dbReference type="InterPro" id="IPR040378">
    <property type="entry name" value="BASL"/>
</dbReference>
<dbReference type="Proteomes" id="UP000243459">
    <property type="component" value="Chromosome 5"/>
</dbReference>
<sequence length="555" mass="60816">MKFDSQSQYHHSYPAHEHDTNVILHDNNPFILAKDDHFMIDTLNLRKEALKEGRHGFTSPIERKSSRVAEEWEQYLDMEYSTNINNTGDETVLKENFYTDKAVTKVEVLERRVCIEDDHHNVRDINMDKGVQSSDKSLVQEEVKDIEEACPAQSSTSNLNLDNGYNDSTGKIAGSSGAYDLKYTVFESSISILDQDQVDPPSVLHKDLVGKATENPANETSSFHNDSDGKQSIDSKGDLDSTESILGNIPAEVTESVAVPVPDVHNYCHEKGSLVSSIDCGGKLDASKSAVHNISSDVVEDQVLQSSVVPVPDVHNHHDEKCSPVSSIDCRNKLDAYKSAVHNISCDAIEDQVLPSQEITTASLQVDLPSQALQNDQNHSLDVPTLQDLLRDSNSASRALSFPSEVSALSNESKEIPASGVITFNFDTEPVSTSGRHENEETANSQPAVAAQNGFHTEEGILDAPSSSSRYSFLHLMEGESSLSGPSILSGPIANSGHIPFSGNISLRSDSSTTSARSFAFPILQSEWNSSPVKMAKAERRKHRGWKMGLLCCRF</sequence>
<organism evidence="2 3">
    <name type="scientific">Asparagus officinalis</name>
    <name type="common">Garden asparagus</name>
    <dbReference type="NCBI Taxonomy" id="4686"/>
    <lineage>
        <taxon>Eukaryota</taxon>
        <taxon>Viridiplantae</taxon>
        <taxon>Streptophyta</taxon>
        <taxon>Embryophyta</taxon>
        <taxon>Tracheophyta</taxon>
        <taxon>Spermatophyta</taxon>
        <taxon>Magnoliopsida</taxon>
        <taxon>Liliopsida</taxon>
        <taxon>Asparagales</taxon>
        <taxon>Asparagaceae</taxon>
        <taxon>Asparagoideae</taxon>
        <taxon>Asparagus</taxon>
    </lineage>
</organism>
<dbReference type="Gramene" id="ONK69366">
    <property type="protein sequence ID" value="ONK69366"/>
    <property type="gene ID" value="A4U43_C05F22100"/>
</dbReference>
<accession>A0A5P1ETS3</accession>
<evidence type="ECO:0000256" key="1">
    <source>
        <dbReference type="SAM" id="MobiDB-lite"/>
    </source>
</evidence>
<feature type="region of interest" description="Disordered" evidence="1">
    <location>
        <begin position="214"/>
        <end position="243"/>
    </location>
</feature>
<protein>
    <recommendedName>
        <fullName evidence="4">18S pre-ribosomal assembly protein gar2-related</fullName>
    </recommendedName>
</protein>
<keyword evidence="3" id="KW-1185">Reference proteome</keyword>
<feature type="compositionally biased region" description="Basic and acidic residues" evidence="1">
    <location>
        <begin position="225"/>
        <end position="239"/>
    </location>
</feature>
<evidence type="ECO:0000313" key="3">
    <source>
        <dbReference type="Proteomes" id="UP000243459"/>
    </source>
</evidence>
<dbReference type="PANTHER" id="PTHR33914">
    <property type="entry name" value="18S PRE-RIBOSOMAL ASSEMBLY PROTEIN GAR2-LIKE PROTEIN"/>
    <property type="match status" value="1"/>
</dbReference>
<name>A0A5P1ETS3_ASPOF</name>
<evidence type="ECO:0000313" key="2">
    <source>
        <dbReference type="EMBL" id="ONK69366.1"/>
    </source>
</evidence>
<gene>
    <name evidence="2" type="ORF">A4U43_C05F22100</name>
</gene>
<dbReference type="PANTHER" id="PTHR33914:SF2">
    <property type="entry name" value="OS02G0582100 PROTEIN"/>
    <property type="match status" value="1"/>
</dbReference>
<reference evidence="3" key="1">
    <citation type="journal article" date="2017" name="Nat. Commun.">
        <title>The asparagus genome sheds light on the origin and evolution of a young Y chromosome.</title>
        <authorList>
            <person name="Harkess A."/>
            <person name="Zhou J."/>
            <person name="Xu C."/>
            <person name="Bowers J.E."/>
            <person name="Van der Hulst R."/>
            <person name="Ayyampalayam S."/>
            <person name="Mercati F."/>
            <person name="Riccardi P."/>
            <person name="McKain M.R."/>
            <person name="Kakrana A."/>
            <person name="Tang H."/>
            <person name="Ray J."/>
            <person name="Groenendijk J."/>
            <person name="Arikit S."/>
            <person name="Mathioni S.M."/>
            <person name="Nakano M."/>
            <person name="Shan H."/>
            <person name="Telgmann-Rauber A."/>
            <person name="Kanno A."/>
            <person name="Yue Z."/>
            <person name="Chen H."/>
            <person name="Li W."/>
            <person name="Chen Y."/>
            <person name="Xu X."/>
            <person name="Zhang Y."/>
            <person name="Luo S."/>
            <person name="Chen H."/>
            <person name="Gao J."/>
            <person name="Mao Z."/>
            <person name="Pires J.C."/>
            <person name="Luo M."/>
            <person name="Kudrna D."/>
            <person name="Wing R.A."/>
            <person name="Meyers B.C."/>
            <person name="Yi K."/>
            <person name="Kong H."/>
            <person name="Lavrijsen P."/>
            <person name="Sunseri F."/>
            <person name="Falavigna A."/>
            <person name="Ye Y."/>
            <person name="Leebens-Mack J.H."/>
            <person name="Chen G."/>
        </authorList>
    </citation>
    <scope>NUCLEOTIDE SEQUENCE [LARGE SCALE GENOMIC DNA]</scope>
    <source>
        <strain evidence="3">cv. DH0086</strain>
    </source>
</reference>
<dbReference type="EMBL" id="CM007385">
    <property type="protein sequence ID" value="ONK69366.1"/>
    <property type="molecule type" value="Genomic_DNA"/>
</dbReference>
<evidence type="ECO:0008006" key="4">
    <source>
        <dbReference type="Google" id="ProtNLM"/>
    </source>
</evidence>
<proteinExistence type="predicted"/>